<keyword evidence="2" id="KW-0732">Signal</keyword>
<name>A0A4P9X2I8_9FUNG</name>
<feature type="compositionally biased region" description="Basic and acidic residues" evidence="1">
    <location>
        <begin position="380"/>
        <end position="392"/>
    </location>
</feature>
<dbReference type="AlphaFoldDB" id="A0A4P9X2I8"/>
<gene>
    <name evidence="3" type="ORF">CXG81DRAFT_21279</name>
</gene>
<dbReference type="PROSITE" id="PS50096">
    <property type="entry name" value="IQ"/>
    <property type="match status" value="2"/>
</dbReference>
<feature type="compositionally biased region" description="Low complexity" evidence="1">
    <location>
        <begin position="74"/>
        <end position="88"/>
    </location>
</feature>
<feature type="compositionally biased region" description="Basic and acidic residues" evidence="1">
    <location>
        <begin position="364"/>
        <end position="373"/>
    </location>
</feature>
<proteinExistence type="predicted"/>
<evidence type="ECO:0000256" key="2">
    <source>
        <dbReference type="SAM" id="SignalP"/>
    </source>
</evidence>
<keyword evidence="4" id="KW-1185">Reference proteome</keyword>
<feature type="chain" id="PRO_5020341819" description="Sfi1 spindle body domain-containing protein" evidence="2">
    <location>
        <begin position="20"/>
        <end position="805"/>
    </location>
</feature>
<dbReference type="EMBL" id="ML014418">
    <property type="protein sequence ID" value="RKO98496.1"/>
    <property type="molecule type" value="Genomic_DNA"/>
</dbReference>
<protein>
    <recommendedName>
        <fullName evidence="5">Sfi1 spindle body domain-containing protein</fullName>
    </recommendedName>
</protein>
<organism evidence="3 4">
    <name type="scientific">Caulochytrium protostelioides</name>
    <dbReference type="NCBI Taxonomy" id="1555241"/>
    <lineage>
        <taxon>Eukaryota</taxon>
        <taxon>Fungi</taxon>
        <taxon>Fungi incertae sedis</taxon>
        <taxon>Chytridiomycota</taxon>
        <taxon>Chytridiomycota incertae sedis</taxon>
        <taxon>Chytridiomycetes</taxon>
        <taxon>Caulochytriales</taxon>
        <taxon>Caulochytriaceae</taxon>
        <taxon>Caulochytrium</taxon>
    </lineage>
</organism>
<dbReference type="SUPFAM" id="SSF52540">
    <property type="entry name" value="P-loop containing nucleoside triphosphate hydrolases"/>
    <property type="match status" value="1"/>
</dbReference>
<feature type="region of interest" description="Disordered" evidence="1">
    <location>
        <begin position="511"/>
        <end position="531"/>
    </location>
</feature>
<dbReference type="Pfam" id="PF00612">
    <property type="entry name" value="IQ"/>
    <property type="match status" value="2"/>
</dbReference>
<feature type="compositionally biased region" description="Pro residues" evidence="1">
    <location>
        <begin position="511"/>
        <end position="523"/>
    </location>
</feature>
<dbReference type="Gene3D" id="1.20.5.190">
    <property type="match status" value="1"/>
</dbReference>
<evidence type="ECO:0000313" key="4">
    <source>
        <dbReference type="Proteomes" id="UP000274922"/>
    </source>
</evidence>
<dbReference type="InterPro" id="IPR027417">
    <property type="entry name" value="P-loop_NTPase"/>
</dbReference>
<accession>A0A4P9X2I8</accession>
<evidence type="ECO:0000256" key="1">
    <source>
        <dbReference type="SAM" id="MobiDB-lite"/>
    </source>
</evidence>
<dbReference type="SMART" id="SM00015">
    <property type="entry name" value="IQ"/>
    <property type="match status" value="3"/>
</dbReference>
<sequence>MIGSWLLELVCVADAPVSALNGRSPVYPSASERLNLLSICAETVSIRPASTVCCGTLQGAETRSGLGTLSPTMPSGTGAGSTPASSAAASVASPIDRRLWTGPSDHDDYHEVFRSRPRVVDDRLARHAALATVVVAAAAVSSTTVSRVATSARPIAAAPVASLHTPPSPPPRHSSFSPPPPAVSAHASTTSVKPDPTDATRRAAVSQPPSLAASVAPSLAPSLTPSVRSTTSRWIQLPVSAAAILADPGQRLADMARFGMARSTTISASEPRDLAATSTSTVGLVSAVAASTALPTTVTAAIAATPAAGVTTASSAAPAPALMIPSAHRLTEPVMLPAMSEPTLKQPATSYTSVYDEQPPRTPVRSDHTDGLRPDAMPEAADHDTDLARDSFHTTASDPTPAEEPQPAGPAPAHGPSSPPPIDVTPPLRTTVEARSSAPGSPPIAAVPRTATLPIVQDSTVSIEPALSSTETAAAAAAAAAAATAPSVMAAATALAVMADAVVDAVRAPVPAPASGPPPPPRPVVRNAGARFSLSTRFRRRRCRSKQDTSSSSSVSVAELARQVAQLTTQVAALQQLCHLPSGRRTPEAPRGRLQHHAMTAADRPTHQSIVARATRWRETAIAWEEEAGATQSVDAATAAAVVLQRHWRGRWTRLALDDARERDHAAVRIQAVWRGFHCRRRLGAAFTCRLLRALLERERRRTDALTQRVQALTQSSAAGASVAGGDASLAASSSARVSSSSPPPLLRTVYAELHVLKQAQARSRAREHARAARTIQHAWRCSAARALAAQLRREAAQSKQPHSV</sequence>
<dbReference type="InterPro" id="IPR000048">
    <property type="entry name" value="IQ_motif_EF-hand-BS"/>
</dbReference>
<feature type="compositionally biased region" description="Low complexity" evidence="1">
    <location>
        <begin position="203"/>
        <end position="225"/>
    </location>
</feature>
<feature type="signal peptide" evidence="2">
    <location>
        <begin position="1"/>
        <end position="19"/>
    </location>
</feature>
<feature type="region of interest" description="Disordered" evidence="1">
    <location>
        <begin position="65"/>
        <end position="88"/>
    </location>
</feature>
<dbReference type="STRING" id="1555241.A0A4P9X2I8"/>
<feature type="compositionally biased region" description="Low complexity" evidence="1">
    <location>
        <begin position="183"/>
        <end position="192"/>
    </location>
</feature>
<reference evidence="4" key="1">
    <citation type="journal article" date="2018" name="Nat. Microbiol.">
        <title>Leveraging single-cell genomics to expand the fungal tree of life.</title>
        <authorList>
            <person name="Ahrendt S.R."/>
            <person name="Quandt C.A."/>
            <person name="Ciobanu D."/>
            <person name="Clum A."/>
            <person name="Salamov A."/>
            <person name="Andreopoulos B."/>
            <person name="Cheng J.F."/>
            <person name="Woyke T."/>
            <person name="Pelin A."/>
            <person name="Henrissat B."/>
            <person name="Reynolds N.K."/>
            <person name="Benny G.L."/>
            <person name="Smith M.E."/>
            <person name="James T.Y."/>
            <person name="Grigoriev I.V."/>
        </authorList>
    </citation>
    <scope>NUCLEOTIDE SEQUENCE [LARGE SCALE GENOMIC DNA]</scope>
    <source>
        <strain evidence="4">ATCC 52028</strain>
    </source>
</reference>
<evidence type="ECO:0000313" key="3">
    <source>
        <dbReference type="EMBL" id="RKO98496.1"/>
    </source>
</evidence>
<evidence type="ECO:0008006" key="5">
    <source>
        <dbReference type="Google" id="ProtNLM"/>
    </source>
</evidence>
<feature type="compositionally biased region" description="Pro residues" evidence="1">
    <location>
        <begin position="166"/>
        <end position="182"/>
    </location>
</feature>
<feature type="region of interest" description="Disordered" evidence="1">
    <location>
        <begin position="160"/>
        <end position="225"/>
    </location>
</feature>
<dbReference type="Proteomes" id="UP000274922">
    <property type="component" value="Unassembled WGS sequence"/>
</dbReference>
<feature type="region of interest" description="Disordered" evidence="1">
    <location>
        <begin position="350"/>
        <end position="446"/>
    </location>
</feature>